<sequence>MTLDMDAVLSDFVRSTGAEPGLARDLLEGKNWDLSAALGDYEQLRQVHTANLPQVFNEGRLHTQPGARATPTHVSQTGRPSTQRQEDSAQEKRLTRGISHASSAIVSLARLHVASERAEQIPVEMPIYTFQLPDLSAYSEDFRGFIERDLIEQSTMMALEQAGRLNWWSTLCSSCKKLLPLATTGDGNCLLHAASLGMWGFHDRDLMLRKSLYAMMQSGTEQAALKRRWRWQQTQQNKESGLVYTEEEWEREWSELLKLASSEPRTHLSKSGATSGGVDNSEEPVYESLEEFHVFVLAHVLRRPIVVVADTMLRDSGGEAFAPIPFGGLYLPLEVTPSRCHCSPLVLAYDQAHFSALVSMEQRDQQREQAIVPLTDSEHKLLALHYAVDPGRDWEWGSDDNDKTKLAKYVLYVQVWLILSLEAKLNLLHNYMNVTWIRIPSETRAPLAQPESPTASAGEDVRSLAESIDSDRESVGSNSNINAGKPDKDKDKQRKDKDRNRADTVANKLGSFSKTLGIKLKKNMGGLGGLVHGKMNKSNSGPGRTGENVAEKVKKREPKSSKANKEESGQSTSSTSSEKVTSPSPTDGEKASSTSPTERQDGVGRILGDRTPESWRYSTDVTLSVNILRAAMQGERKFIFAGLLLTSHRHQFHEEMISYYLSNAQERFSQEQEQKKDEEKKQGPVGKKVDQEDAIAQKERLDSSPPNSCSPILPQHRQAHNHSQSSQPLLGTKVQGRDSPTPPVPSIPVSEPPPSTPPVSQRVCHPAPIPLPSYPSPSLEAKRPGSIPVSAHYSHTPPVQRHSVIHLRDVNVQPSRYREDPYKPVAAGSLKTCATYPQQNRTLSSQSYSPARLSGVRTVSTVDSLSYNLPAEHKSHTYTNGFDVGDVRDCLEFADEEDPSPRSRLGQDRASGPNSGGYLYCFPQRRCKRDDCSFYGRPETDHYCSYCYREDLKRKEWESKTYRPA</sequence>
<dbReference type="GO" id="GO:0071947">
    <property type="term" value="P:protein deubiquitination involved in ubiquitin-dependent protein catabolic process"/>
    <property type="evidence" value="ECO:0007669"/>
    <property type="project" value="TreeGrafter"/>
</dbReference>
<dbReference type="CDD" id="cd14347">
    <property type="entry name" value="UBA_Cezanne_like"/>
    <property type="match status" value="1"/>
</dbReference>
<keyword evidence="11" id="KW-0833">Ubl conjugation pathway</keyword>
<feature type="compositionally biased region" description="Basic and acidic residues" evidence="16">
    <location>
        <begin position="459"/>
        <end position="474"/>
    </location>
</feature>
<dbReference type="GO" id="GO:0004843">
    <property type="term" value="F:cysteine-type deubiquitinase activity"/>
    <property type="evidence" value="ECO:0007669"/>
    <property type="project" value="UniProtKB-EC"/>
</dbReference>
<evidence type="ECO:0000256" key="4">
    <source>
        <dbReference type="ARBA" id="ARBA00005865"/>
    </source>
</evidence>
<keyword evidence="14" id="KW-0862">Zinc</keyword>
<accession>A0AA47P622</accession>
<dbReference type="PANTHER" id="PTHR13367:SF9">
    <property type="entry name" value="OTU DOMAIN-CONTAINING PROTEIN 7A"/>
    <property type="match status" value="1"/>
</dbReference>
<evidence type="ECO:0000313" key="20">
    <source>
        <dbReference type="Proteomes" id="UP001174136"/>
    </source>
</evidence>
<evidence type="ECO:0000256" key="1">
    <source>
        <dbReference type="ARBA" id="ARBA00000707"/>
    </source>
</evidence>
<dbReference type="PROSITE" id="PS50802">
    <property type="entry name" value="OTU"/>
    <property type="match status" value="1"/>
</dbReference>
<feature type="compositionally biased region" description="Basic and acidic residues" evidence="16">
    <location>
        <begin position="549"/>
        <end position="568"/>
    </location>
</feature>
<gene>
    <name evidence="19" type="primary">OTUD7A</name>
    <name evidence="19" type="ORF">N1851_010716</name>
</gene>
<keyword evidence="13" id="KW-0788">Thiol protease</keyword>
<feature type="region of interest" description="Disordered" evidence="16">
    <location>
        <begin position="525"/>
        <end position="611"/>
    </location>
</feature>
<evidence type="ECO:0000256" key="9">
    <source>
        <dbReference type="ARBA" id="ARBA00022723"/>
    </source>
</evidence>
<feature type="region of interest" description="Disordered" evidence="16">
    <location>
        <begin position="668"/>
        <end position="784"/>
    </location>
</feature>
<dbReference type="AlphaFoldDB" id="A0AA47P622"/>
<dbReference type="InterPro" id="IPR002653">
    <property type="entry name" value="Znf_A20"/>
</dbReference>
<organism evidence="19 20">
    <name type="scientific">Merluccius polli</name>
    <name type="common">Benguela hake</name>
    <name type="synonym">Merluccius cadenati</name>
    <dbReference type="NCBI Taxonomy" id="89951"/>
    <lineage>
        <taxon>Eukaryota</taxon>
        <taxon>Metazoa</taxon>
        <taxon>Chordata</taxon>
        <taxon>Craniata</taxon>
        <taxon>Vertebrata</taxon>
        <taxon>Euteleostomi</taxon>
        <taxon>Actinopterygii</taxon>
        <taxon>Neopterygii</taxon>
        <taxon>Teleostei</taxon>
        <taxon>Neoteleostei</taxon>
        <taxon>Acanthomorphata</taxon>
        <taxon>Zeiogadaria</taxon>
        <taxon>Gadariae</taxon>
        <taxon>Gadiformes</taxon>
        <taxon>Gadoidei</taxon>
        <taxon>Merlucciidae</taxon>
        <taxon>Merluccius</taxon>
    </lineage>
</organism>
<dbReference type="GO" id="GO:0070530">
    <property type="term" value="F:K63-linked polyubiquitin modification-dependent protein binding"/>
    <property type="evidence" value="ECO:0007669"/>
    <property type="project" value="TreeGrafter"/>
</dbReference>
<evidence type="ECO:0000313" key="19">
    <source>
        <dbReference type="EMBL" id="KAK0148863.1"/>
    </source>
</evidence>
<keyword evidence="6" id="KW-0963">Cytoplasm</keyword>
<dbReference type="GO" id="GO:0005737">
    <property type="term" value="C:cytoplasm"/>
    <property type="evidence" value="ECO:0007669"/>
    <property type="project" value="UniProtKB-SubCell"/>
</dbReference>
<protein>
    <recommendedName>
        <fullName evidence="5">ubiquitinyl hydrolase 1</fullName>
        <ecNumber evidence="5">3.4.19.12</ecNumber>
    </recommendedName>
</protein>
<dbReference type="InterPro" id="IPR051346">
    <property type="entry name" value="OTU_Deubiquitinase"/>
</dbReference>
<evidence type="ECO:0000256" key="2">
    <source>
        <dbReference type="ARBA" id="ARBA00004123"/>
    </source>
</evidence>
<keyword evidence="15" id="KW-0539">Nucleus</keyword>
<evidence type="ECO:0000256" key="8">
    <source>
        <dbReference type="ARBA" id="ARBA00022670"/>
    </source>
</evidence>
<evidence type="ECO:0000256" key="11">
    <source>
        <dbReference type="ARBA" id="ARBA00022786"/>
    </source>
</evidence>
<feature type="domain" description="OTU" evidence="17">
    <location>
        <begin position="178"/>
        <end position="360"/>
    </location>
</feature>
<keyword evidence="20" id="KW-1185">Reference proteome</keyword>
<evidence type="ECO:0000256" key="7">
    <source>
        <dbReference type="ARBA" id="ARBA00022553"/>
    </source>
</evidence>
<dbReference type="FunFam" id="1.10.8.10:FF:000017">
    <property type="entry name" value="OTU domain-containing protein 7A"/>
    <property type="match status" value="1"/>
</dbReference>
<dbReference type="InterPro" id="IPR003323">
    <property type="entry name" value="OTU_dom"/>
</dbReference>
<feature type="compositionally biased region" description="Basic and acidic residues" evidence="16">
    <location>
        <begin position="668"/>
        <end position="702"/>
    </location>
</feature>
<feature type="compositionally biased region" description="Basic and acidic residues" evidence="16">
    <location>
        <begin position="598"/>
        <end position="611"/>
    </location>
</feature>
<dbReference type="Proteomes" id="UP001174136">
    <property type="component" value="Unassembled WGS sequence"/>
</dbReference>
<dbReference type="GO" id="GO:0070536">
    <property type="term" value="P:protein K63-linked deubiquitination"/>
    <property type="evidence" value="ECO:0007669"/>
    <property type="project" value="TreeGrafter"/>
</dbReference>
<keyword evidence="7" id="KW-0597">Phosphoprotein</keyword>
<dbReference type="GO" id="GO:0005634">
    <property type="term" value="C:nucleus"/>
    <property type="evidence" value="ECO:0007669"/>
    <property type="project" value="UniProtKB-SubCell"/>
</dbReference>
<dbReference type="GO" id="GO:0035871">
    <property type="term" value="P:protein K11-linked deubiquitination"/>
    <property type="evidence" value="ECO:0007669"/>
    <property type="project" value="TreeGrafter"/>
</dbReference>
<comment type="catalytic activity">
    <reaction evidence="1">
        <text>Thiol-dependent hydrolysis of ester, thioester, amide, peptide and isopeptide bonds formed by the C-terminal Gly of ubiquitin (a 76-residue protein attached to proteins as an intracellular targeting signal).</text>
        <dbReference type="EC" id="3.4.19.12"/>
    </reaction>
</comment>
<feature type="compositionally biased region" description="Low complexity" evidence="16">
    <location>
        <begin position="569"/>
        <end position="584"/>
    </location>
</feature>
<feature type="compositionally biased region" description="Polar residues" evidence="16">
    <location>
        <begin position="72"/>
        <end position="83"/>
    </location>
</feature>
<comment type="similarity">
    <text evidence="4">Belongs to the peptidase C64 family.</text>
</comment>
<dbReference type="GO" id="GO:0003677">
    <property type="term" value="F:DNA binding"/>
    <property type="evidence" value="ECO:0007669"/>
    <property type="project" value="InterPro"/>
</dbReference>
<dbReference type="PROSITE" id="PS51036">
    <property type="entry name" value="ZF_A20"/>
    <property type="match status" value="1"/>
</dbReference>
<reference evidence="19" key="1">
    <citation type="journal article" date="2023" name="Front. Mar. Sci.">
        <title>A new Merluccius polli reference genome to investigate the effects of global change in West African waters.</title>
        <authorList>
            <person name="Mateo J.L."/>
            <person name="Blanco-Fernandez C."/>
            <person name="Garcia-Vazquez E."/>
            <person name="Machado-Schiaffino G."/>
        </authorList>
    </citation>
    <scope>NUCLEOTIDE SEQUENCE</scope>
    <source>
        <strain evidence="19">C29</strain>
        <tissue evidence="19">Fin</tissue>
    </source>
</reference>
<feature type="region of interest" description="Disordered" evidence="16">
    <location>
        <begin position="57"/>
        <end position="97"/>
    </location>
</feature>
<feature type="compositionally biased region" description="Basic and acidic residues" evidence="16">
    <location>
        <begin position="485"/>
        <end position="502"/>
    </location>
</feature>
<feature type="compositionally biased region" description="Pro residues" evidence="16">
    <location>
        <begin position="740"/>
        <end position="757"/>
    </location>
</feature>
<keyword evidence="10" id="KW-0863">Zinc-finger</keyword>
<dbReference type="GO" id="GO:0071108">
    <property type="term" value="P:protein K48-linked deubiquitination"/>
    <property type="evidence" value="ECO:0007669"/>
    <property type="project" value="TreeGrafter"/>
</dbReference>
<name>A0AA47P622_MERPO</name>
<evidence type="ECO:0000256" key="6">
    <source>
        <dbReference type="ARBA" id="ARBA00022490"/>
    </source>
</evidence>
<evidence type="ECO:0000256" key="10">
    <source>
        <dbReference type="ARBA" id="ARBA00022771"/>
    </source>
</evidence>
<evidence type="ECO:0000256" key="5">
    <source>
        <dbReference type="ARBA" id="ARBA00012759"/>
    </source>
</evidence>
<comment type="subcellular location">
    <subcellularLocation>
        <location evidence="3">Cytoplasm</location>
    </subcellularLocation>
    <subcellularLocation>
        <location evidence="2">Nucleus</location>
    </subcellularLocation>
</comment>
<dbReference type="PANTHER" id="PTHR13367">
    <property type="entry name" value="UBIQUITIN THIOESTERASE"/>
    <property type="match status" value="1"/>
</dbReference>
<feature type="domain" description="A20-type" evidence="18">
    <location>
        <begin position="921"/>
        <end position="956"/>
    </location>
</feature>
<evidence type="ECO:0000256" key="13">
    <source>
        <dbReference type="ARBA" id="ARBA00022807"/>
    </source>
</evidence>
<feature type="region of interest" description="Disordered" evidence="16">
    <location>
        <begin position="446"/>
        <end position="507"/>
    </location>
</feature>
<evidence type="ECO:0000259" key="17">
    <source>
        <dbReference type="PROSITE" id="PS50802"/>
    </source>
</evidence>
<dbReference type="Gene3D" id="1.20.5.4770">
    <property type="match status" value="1"/>
</dbReference>
<evidence type="ECO:0000256" key="15">
    <source>
        <dbReference type="ARBA" id="ARBA00023242"/>
    </source>
</evidence>
<dbReference type="Pfam" id="PF01754">
    <property type="entry name" value="zf-A20"/>
    <property type="match status" value="1"/>
</dbReference>
<dbReference type="GO" id="GO:0008270">
    <property type="term" value="F:zinc ion binding"/>
    <property type="evidence" value="ECO:0007669"/>
    <property type="project" value="UniProtKB-KW"/>
</dbReference>
<dbReference type="SUPFAM" id="SSF57716">
    <property type="entry name" value="Glucocorticoid receptor-like (DNA-binding domain)"/>
    <property type="match status" value="1"/>
</dbReference>
<proteinExistence type="inferred from homology"/>
<dbReference type="Gene3D" id="1.10.8.10">
    <property type="entry name" value="DNA helicase RuvA subunit, C-terminal domain"/>
    <property type="match status" value="1"/>
</dbReference>
<dbReference type="EMBL" id="JAOPHQ010001994">
    <property type="protein sequence ID" value="KAK0148863.1"/>
    <property type="molecule type" value="Genomic_DNA"/>
</dbReference>
<dbReference type="Pfam" id="PF02338">
    <property type="entry name" value="OTU"/>
    <property type="match status" value="1"/>
</dbReference>
<evidence type="ECO:0000256" key="3">
    <source>
        <dbReference type="ARBA" id="ARBA00004496"/>
    </source>
</evidence>
<comment type="caution">
    <text evidence="19">The sequence shown here is derived from an EMBL/GenBank/DDBJ whole genome shotgun (WGS) entry which is preliminary data.</text>
</comment>
<feature type="compositionally biased region" description="Basic and acidic residues" evidence="16">
    <location>
        <begin position="84"/>
        <end position="94"/>
    </location>
</feature>
<keyword evidence="12" id="KW-0378">Hydrolase</keyword>
<evidence type="ECO:0000259" key="18">
    <source>
        <dbReference type="PROSITE" id="PS51036"/>
    </source>
</evidence>
<keyword evidence="9" id="KW-0479">Metal-binding</keyword>
<dbReference type="EC" id="3.4.19.12" evidence="5"/>
<evidence type="ECO:0000256" key="14">
    <source>
        <dbReference type="ARBA" id="ARBA00022833"/>
    </source>
</evidence>
<keyword evidence="8" id="KW-0645">Protease</keyword>
<evidence type="ECO:0000256" key="16">
    <source>
        <dbReference type="SAM" id="MobiDB-lite"/>
    </source>
</evidence>
<evidence type="ECO:0000256" key="12">
    <source>
        <dbReference type="ARBA" id="ARBA00022801"/>
    </source>
</evidence>